<evidence type="ECO:0000256" key="1">
    <source>
        <dbReference type="ARBA" id="ARBA00009437"/>
    </source>
</evidence>
<evidence type="ECO:0000313" key="7">
    <source>
        <dbReference type="Proteomes" id="UP000534870"/>
    </source>
</evidence>
<dbReference type="RefSeq" id="WP_176638423.1">
    <property type="nucleotide sequence ID" value="NZ_JABXXP010000002.1"/>
</dbReference>
<feature type="domain" description="HTH lysR-type" evidence="5">
    <location>
        <begin position="3"/>
        <end position="60"/>
    </location>
</feature>
<protein>
    <submittedName>
        <fullName evidence="6">LysR family transcriptional regulator</fullName>
    </submittedName>
</protein>
<dbReference type="AlphaFoldDB" id="A0A7Y7M450"/>
<accession>A0A7Y7M450</accession>
<evidence type="ECO:0000256" key="3">
    <source>
        <dbReference type="ARBA" id="ARBA00023125"/>
    </source>
</evidence>
<dbReference type="GO" id="GO:0003677">
    <property type="term" value="F:DNA binding"/>
    <property type="evidence" value="ECO:0007669"/>
    <property type="project" value="UniProtKB-KW"/>
</dbReference>
<dbReference type="PROSITE" id="PS50931">
    <property type="entry name" value="HTH_LYSR"/>
    <property type="match status" value="1"/>
</dbReference>
<proteinExistence type="inferred from homology"/>
<dbReference type="GO" id="GO:0032993">
    <property type="term" value="C:protein-DNA complex"/>
    <property type="evidence" value="ECO:0007669"/>
    <property type="project" value="TreeGrafter"/>
</dbReference>
<reference evidence="6 7" key="1">
    <citation type="submission" date="2020-06" db="EMBL/GenBank/DDBJ databases">
        <title>Description of novel acetic acid bacteria.</title>
        <authorList>
            <person name="Sombolestani A."/>
        </authorList>
    </citation>
    <scope>NUCLEOTIDE SEQUENCE [LARGE SCALE GENOMIC DNA]</scope>
    <source>
        <strain evidence="6 7">LMG 31431</strain>
    </source>
</reference>
<comment type="similarity">
    <text evidence="1">Belongs to the LysR transcriptional regulatory family.</text>
</comment>
<evidence type="ECO:0000313" key="6">
    <source>
        <dbReference type="EMBL" id="NVN09622.1"/>
    </source>
</evidence>
<gene>
    <name evidence="6" type="ORF">HUK84_00380</name>
</gene>
<keyword evidence="3" id="KW-0238">DNA-binding</keyword>
<dbReference type="Gene3D" id="1.10.10.10">
    <property type="entry name" value="Winged helix-like DNA-binding domain superfamily/Winged helix DNA-binding domain"/>
    <property type="match status" value="1"/>
</dbReference>
<dbReference type="PANTHER" id="PTHR30346:SF0">
    <property type="entry name" value="HCA OPERON TRANSCRIPTIONAL ACTIVATOR HCAR"/>
    <property type="match status" value="1"/>
</dbReference>
<dbReference type="PANTHER" id="PTHR30346">
    <property type="entry name" value="TRANSCRIPTIONAL DUAL REGULATOR HCAR-RELATED"/>
    <property type="match status" value="1"/>
</dbReference>
<dbReference type="Pfam" id="PF00126">
    <property type="entry name" value="HTH_1"/>
    <property type="match status" value="1"/>
</dbReference>
<dbReference type="EMBL" id="JABXXP010000002">
    <property type="protein sequence ID" value="NVN09622.1"/>
    <property type="molecule type" value="Genomic_DNA"/>
</dbReference>
<dbReference type="InterPro" id="IPR036388">
    <property type="entry name" value="WH-like_DNA-bd_sf"/>
</dbReference>
<dbReference type="InterPro" id="IPR036390">
    <property type="entry name" value="WH_DNA-bd_sf"/>
</dbReference>
<dbReference type="InterPro" id="IPR000847">
    <property type="entry name" value="LysR_HTH_N"/>
</dbReference>
<dbReference type="Pfam" id="PF03466">
    <property type="entry name" value="LysR_substrate"/>
    <property type="match status" value="1"/>
</dbReference>
<dbReference type="Proteomes" id="UP000534870">
    <property type="component" value="Unassembled WGS sequence"/>
</dbReference>
<dbReference type="Gene3D" id="3.40.190.10">
    <property type="entry name" value="Periplasmic binding protein-like II"/>
    <property type="match status" value="2"/>
</dbReference>
<evidence type="ECO:0000256" key="2">
    <source>
        <dbReference type="ARBA" id="ARBA00023015"/>
    </source>
</evidence>
<sequence length="306" mass="33398">MTIELRELKWAIVAAQYRSLRRAAETLNIRQSTLSRSLRQLESKLGGVLFERTNGGTNPTPEGKEFVEAARRIAESLEIVASRFRASSLGKTGHLTIGVHVSLATGNLKATLAEYHRKCPAVAVQIVDGARERLLAETLANAIDVAVVIAQGGGWDDRSLSLWSERVIVALPEGHSLCDRAVLQWADLAGYPILVQERGAGPEMQRLLEAKLGAFASQRFSRQDGGIDRLMGMVGAGFGLYLLFEGATGAHYDDVVYREVHDPEGPTRVNFAACWRGASRNPTLKPFLELLENRYPDLSAAPGPQP</sequence>
<dbReference type="PRINTS" id="PR00039">
    <property type="entry name" value="HTHLYSR"/>
</dbReference>
<dbReference type="InterPro" id="IPR005119">
    <property type="entry name" value="LysR_subst-bd"/>
</dbReference>
<evidence type="ECO:0000259" key="5">
    <source>
        <dbReference type="PROSITE" id="PS50931"/>
    </source>
</evidence>
<organism evidence="6 7">
    <name type="scientific">Nguyenibacter vanlangensis</name>
    <dbReference type="NCBI Taxonomy" id="1216886"/>
    <lineage>
        <taxon>Bacteria</taxon>
        <taxon>Pseudomonadati</taxon>
        <taxon>Pseudomonadota</taxon>
        <taxon>Alphaproteobacteria</taxon>
        <taxon>Acetobacterales</taxon>
        <taxon>Acetobacteraceae</taxon>
        <taxon>Nguyenibacter</taxon>
    </lineage>
</organism>
<comment type="caution">
    <text evidence="6">The sequence shown here is derived from an EMBL/GenBank/DDBJ whole genome shotgun (WGS) entry which is preliminary data.</text>
</comment>
<dbReference type="SUPFAM" id="SSF53850">
    <property type="entry name" value="Periplasmic binding protein-like II"/>
    <property type="match status" value="1"/>
</dbReference>
<dbReference type="SUPFAM" id="SSF46785">
    <property type="entry name" value="Winged helix' DNA-binding domain"/>
    <property type="match status" value="1"/>
</dbReference>
<name>A0A7Y7M450_9PROT</name>
<keyword evidence="4" id="KW-0804">Transcription</keyword>
<evidence type="ECO:0000256" key="4">
    <source>
        <dbReference type="ARBA" id="ARBA00023163"/>
    </source>
</evidence>
<dbReference type="CDD" id="cd08414">
    <property type="entry name" value="PBP2_LTTR_aromatics_like"/>
    <property type="match status" value="1"/>
</dbReference>
<dbReference type="GO" id="GO:0003700">
    <property type="term" value="F:DNA-binding transcription factor activity"/>
    <property type="evidence" value="ECO:0007669"/>
    <property type="project" value="InterPro"/>
</dbReference>
<keyword evidence="2" id="KW-0805">Transcription regulation</keyword>